<dbReference type="AlphaFoldDB" id="A0A9D4KLX1"/>
<name>A0A9D4KLX1_DREPO</name>
<feature type="region of interest" description="Disordered" evidence="1">
    <location>
        <begin position="108"/>
        <end position="157"/>
    </location>
</feature>
<dbReference type="InterPro" id="IPR013087">
    <property type="entry name" value="Znf_C2H2_type"/>
</dbReference>
<keyword evidence="4" id="KW-1185">Reference proteome</keyword>
<evidence type="ECO:0000259" key="2">
    <source>
        <dbReference type="PROSITE" id="PS00028"/>
    </source>
</evidence>
<comment type="caution">
    <text evidence="3">The sequence shown here is derived from an EMBL/GenBank/DDBJ whole genome shotgun (WGS) entry which is preliminary data.</text>
</comment>
<feature type="region of interest" description="Disordered" evidence="1">
    <location>
        <begin position="395"/>
        <end position="456"/>
    </location>
</feature>
<proteinExistence type="predicted"/>
<reference evidence="3" key="2">
    <citation type="submission" date="2020-11" db="EMBL/GenBank/DDBJ databases">
        <authorList>
            <person name="McCartney M.A."/>
            <person name="Auch B."/>
            <person name="Kono T."/>
            <person name="Mallez S."/>
            <person name="Becker A."/>
            <person name="Gohl D.M."/>
            <person name="Silverstein K.A.T."/>
            <person name="Koren S."/>
            <person name="Bechman K.B."/>
            <person name="Herman A."/>
            <person name="Abrahante J.E."/>
            <person name="Garbe J."/>
        </authorList>
    </citation>
    <scope>NUCLEOTIDE SEQUENCE</scope>
    <source>
        <strain evidence="3">Duluth1</strain>
        <tissue evidence="3">Whole animal</tissue>
    </source>
</reference>
<evidence type="ECO:0000313" key="3">
    <source>
        <dbReference type="EMBL" id="KAH3841938.1"/>
    </source>
</evidence>
<gene>
    <name evidence="3" type="ORF">DPMN_115425</name>
</gene>
<feature type="region of interest" description="Disordered" evidence="1">
    <location>
        <begin position="64"/>
        <end position="84"/>
    </location>
</feature>
<feature type="compositionally biased region" description="Basic and acidic residues" evidence="1">
    <location>
        <begin position="576"/>
        <end position="588"/>
    </location>
</feature>
<sequence>MARDMSSKPGMLLQNIIHDEVVALCQAFYKSARSLEIDGIICVTVLDSKEQQVIKIHKTLTSISGKPNEEERRQNSQPDSVLVPPNFQSDIATLDSLLKSATASCKDPQIENYKNKRKRKPPKQKQYSNIAEEVPDKIYSQKSEEQVTTNDTVNGDPYRVQKEVSSLVQTDSQRADSAIPENIVIKTEPQDPEYDSLNEHTTGIQNGIISHEKSVNEHRPASEPILGNDKWHENSPDYNLVKVEKMPETDENVFLDYYRNESIDRRVSSGELLVEKNGDKSENIGGSDGSAFDRFSSDMQQFSSFPTRRRIKKPIDGAKWIELVKNNVTRYQEALKRAGKMDVAVNELISDEHRLPRGASCPITEKQNQSRLPNLINMLNTPPLSRTRIMAIVPLDGDTGTSNLKKDSSIPVNDSRSSSDSPLPQIKIEVDDVDASYTGDHGDKHTTNQSPSLIGNSLLQNQNQNQTSGKLENRYPALFSQLQTGLQGSLSNTVVNSESLVNRLPFISFQDIFSTTSSSPKSVEQAEKVKHQWNWKKRKVRKSHDPVENLQRNSKHKSDSDNDWRPNVASDCSVESGERDSAWDSRTDRPKRRKSAKINFAELENSDIEFDEYDEDEGSASFPQFGSSAEEIGTSYKPDKSSSVQLMQALASNAAAIGSQSVLNSGGLPCSICGLDFNQEYRRNYHMIKVHGVAHESETHLFR</sequence>
<protein>
    <recommendedName>
        <fullName evidence="2">C2H2-type domain-containing protein</fullName>
    </recommendedName>
</protein>
<evidence type="ECO:0000313" key="4">
    <source>
        <dbReference type="Proteomes" id="UP000828390"/>
    </source>
</evidence>
<evidence type="ECO:0000256" key="1">
    <source>
        <dbReference type="SAM" id="MobiDB-lite"/>
    </source>
</evidence>
<feature type="compositionally biased region" description="Polar residues" evidence="1">
    <location>
        <begin position="410"/>
        <end position="422"/>
    </location>
</feature>
<dbReference type="PROSITE" id="PS00028">
    <property type="entry name" value="ZINC_FINGER_C2H2_1"/>
    <property type="match status" value="1"/>
</dbReference>
<dbReference type="Proteomes" id="UP000828390">
    <property type="component" value="Unassembled WGS sequence"/>
</dbReference>
<organism evidence="3 4">
    <name type="scientific">Dreissena polymorpha</name>
    <name type="common">Zebra mussel</name>
    <name type="synonym">Mytilus polymorpha</name>
    <dbReference type="NCBI Taxonomy" id="45954"/>
    <lineage>
        <taxon>Eukaryota</taxon>
        <taxon>Metazoa</taxon>
        <taxon>Spiralia</taxon>
        <taxon>Lophotrochozoa</taxon>
        <taxon>Mollusca</taxon>
        <taxon>Bivalvia</taxon>
        <taxon>Autobranchia</taxon>
        <taxon>Heteroconchia</taxon>
        <taxon>Euheterodonta</taxon>
        <taxon>Imparidentia</taxon>
        <taxon>Neoheterodontei</taxon>
        <taxon>Myida</taxon>
        <taxon>Dreissenoidea</taxon>
        <taxon>Dreissenidae</taxon>
        <taxon>Dreissena</taxon>
    </lineage>
</organism>
<reference evidence="3" key="1">
    <citation type="journal article" date="2019" name="bioRxiv">
        <title>The Genome of the Zebra Mussel, Dreissena polymorpha: A Resource for Invasive Species Research.</title>
        <authorList>
            <person name="McCartney M.A."/>
            <person name="Auch B."/>
            <person name="Kono T."/>
            <person name="Mallez S."/>
            <person name="Zhang Y."/>
            <person name="Obille A."/>
            <person name="Becker A."/>
            <person name="Abrahante J.E."/>
            <person name="Garbe J."/>
            <person name="Badalamenti J.P."/>
            <person name="Herman A."/>
            <person name="Mangelson H."/>
            <person name="Liachko I."/>
            <person name="Sullivan S."/>
            <person name="Sone E.D."/>
            <person name="Koren S."/>
            <person name="Silverstein K.A.T."/>
            <person name="Beckman K.B."/>
            <person name="Gohl D.M."/>
        </authorList>
    </citation>
    <scope>NUCLEOTIDE SEQUENCE</scope>
    <source>
        <strain evidence="3">Duluth1</strain>
        <tissue evidence="3">Whole animal</tissue>
    </source>
</reference>
<dbReference type="EMBL" id="JAIWYP010000004">
    <property type="protein sequence ID" value="KAH3841938.1"/>
    <property type="molecule type" value="Genomic_DNA"/>
</dbReference>
<accession>A0A9D4KLX1</accession>
<feature type="domain" description="C2H2-type" evidence="2">
    <location>
        <begin position="670"/>
        <end position="691"/>
    </location>
</feature>
<feature type="region of interest" description="Disordered" evidence="1">
    <location>
        <begin position="517"/>
        <end position="594"/>
    </location>
</feature>
<dbReference type="OrthoDB" id="6095322at2759"/>
<feature type="compositionally biased region" description="Basic residues" evidence="1">
    <location>
        <begin position="531"/>
        <end position="542"/>
    </location>
</feature>